<dbReference type="PROSITE" id="PS50943">
    <property type="entry name" value="HTH_CROC1"/>
    <property type="match status" value="1"/>
</dbReference>
<gene>
    <name evidence="3" type="ORF">GSM42_14640</name>
</gene>
<feature type="repeat" description="TPR" evidence="1">
    <location>
        <begin position="309"/>
        <end position="342"/>
    </location>
</feature>
<dbReference type="InterPro" id="IPR019734">
    <property type="entry name" value="TPR_rpt"/>
</dbReference>
<dbReference type="InterPro" id="IPR001387">
    <property type="entry name" value="Cro/C1-type_HTH"/>
</dbReference>
<dbReference type="AlphaFoldDB" id="A0A6I4W3Q3"/>
<dbReference type="GO" id="GO:0003677">
    <property type="term" value="F:DNA binding"/>
    <property type="evidence" value="ECO:0007669"/>
    <property type="project" value="InterPro"/>
</dbReference>
<dbReference type="Pfam" id="PF13181">
    <property type="entry name" value="TPR_8"/>
    <property type="match status" value="1"/>
</dbReference>
<keyword evidence="4" id="KW-1185">Reference proteome</keyword>
<dbReference type="InterPro" id="IPR010982">
    <property type="entry name" value="Lambda_DNA-bd_dom_sf"/>
</dbReference>
<comment type="caution">
    <text evidence="3">The sequence shown here is derived from an EMBL/GenBank/DDBJ whole genome shotgun (WGS) entry which is preliminary data.</text>
</comment>
<reference evidence="3 4" key="1">
    <citation type="submission" date="2019-12" db="EMBL/GenBank/DDBJ databases">
        <title>Whole-genome analyses of novel actinobacteria.</title>
        <authorList>
            <person name="Sahin N."/>
            <person name="Saygin H."/>
        </authorList>
    </citation>
    <scope>NUCLEOTIDE SEQUENCE [LARGE SCALE GENOMIC DNA]</scope>
    <source>
        <strain evidence="3 4">KC615</strain>
    </source>
</reference>
<evidence type="ECO:0000313" key="4">
    <source>
        <dbReference type="Proteomes" id="UP000430692"/>
    </source>
</evidence>
<keyword evidence="1" id="KW-0802">TPR repeat</keyword>
<feature type="domain" description="HTH cro/C1-type" evidence="2">
    <location>
        <begin position="10"/>
        <end position="62"/>
    </location>
</feature>
<protein>
    <submittedName>
        <fullName evidence="3">Helix-turn-helix domain-containing protein</fullName>
    </submittedName>
</protein>
<evidence type="ECO:0000259" key="2">
    <source>
        <dbReference type="PROSITE" id="PS50943"/>
    </source>
</evidence>
<dbReference type="InterPro" id="IPR011990">
    <property type="entry name" value="TPR-like_helical_dom_sf"/>
</dbReference>
<dbReference type="SUPFAM" id="SSF47413">
    <property type="entry name" value="lambda repressor-like DNA-binding domains"/>
    <property type="match status" value="1"/>
</dbReference>
<accession>A0A6I4W3Q3</accession>
<evidence type="ECO:0000256" key="1">
    <source>
        <dbReference type="PROSITE-ProRule" id="PRU00339"/>
    </source>
</evidence>
<dbReference type="Gene3D" id="1.10.260.40">
    <property type="entry name" value="lambda repressor-like DNA-binding domains"/>
    <property type="match status" value="1"/>
</dbReference>
<dbReference type="CDD" id="cd00093">
    <property type="entry name" value="HTH_XRE"/>
    <property type="match status" value="1"/>
</dbReference>
<dbReference type="EMBL" id="WUUL01000010">
    <property type="protein sequence ID" value="MXQ54932.1"/>
    <property type="molecule type" value="Genomic_DNA"/>
</dbReference>
<organism evidence="3 4">
    <name type="scientific">Shimazuella alba</name>
    <dbReference type="NCBI Taxonomy" id="2690964"/>
    <lineage>
        <taxon>Bacteria</taxon>
        <taxon>Bacillati</taxon>
        <taxon>Bacillota</taxon>
        <taxon>Bacilli</taxon>
        <taxon>Bacillales</taxon>
        <taxon>Thermoactinomycetaceae</taxon>
        <taxon>Shimazuella</taxon>
    </lineage>
</organism>
<dbReference type="Pfam" id="PF01381">
    <property type="entry name" value="HTH_3"/>
    <property type="match status" value="1"/>
</dbReference>
<name>A0A6I4W3Q3_9BACL</name>
<dbReference type="PROSITE" id="PS50005">
    <property type="entry name" value="TPR"/>
    <property type="match status" value="1"/>
</dbReference>
<evidence type="ECO:0000313" key="3">
    <source>
        <dbReference type="EMBL" id="MXQ54932.1"/>
    </source>
</evidence>
<dbReference type="Gene3D" id="1.25.40.10">
    <property type="entry name" value="Tetratricopeptide repeat domain"/>
    <property type="match status" value="3"/>
</dbReference>
<dbReference type="SMART" id="SM00028">
    <property type="entry name" value="TPR"/>
    <property type="match status" value="5"/>
</dbReference>
<dbReference type="RefSeq" id="WP_160802285.1">
    <property type="nucleotide sequence ID" value="NZ_WUUL01000010.1"/>
</dbReference>
<dbReference type="SMART" id="SM00530">
    <property type="entry name" value="HTH_XRE"/>
    <property type="match status" value="1"/>
</dbReference>
<dbReference type="SUPFAM" id="SSF48452">
    <property type="entry name" value="TPR-like"/>
    <property type="match status" value="2"/>
</dbReference>
<dbReference type="Proteomes" id="UP000430692">
    <property type="component" value="Unassembled WGS sequence"/>
</dbReference>
<proteinExistence type="predicted"/>
<sequence length="419" mass="49367">MDIPKIGSYIRKVRKERRMTLDDLADEYIPRATLSAIERGLSKNPAKINYLLRKLDIHLYELTQQEQEEKEEKYLDLLSLENKINRSPNSVLKKINQLQNKYQGAILDFLKGRCYFKLNQDEKSTTFFKECLKNLEKEIDSEKTNLKPYCLNHLAIIAFRKNQYEQALHFTNEGISSFVLNGERKYLHTTLLSNRSIYLYNLGRTEEALKTISQIKVDSFDLNMDTVIGIYDFQAELNLEIKMYEEAFACAKKGLELAHINNNYERQLELYITLSHIYKNRNYARHAEKCLLTAISLEDSITKRHQLVLQAYLQLGILYQEQQKYSLSQKVLQKTVRIAKKQNNMLEYTKTMLQLAKTFQLNMNYNEAIQYYMQILQNAIDQPTKLQTLSGLAQVYLQLEDYDNYLKYSKQYFSNAKIS</sequence>